<accession>A0A9Q9P9C5</accession>
<dbReference type="AlphaFoldDB" id="A0A9Q9P9C5"/>
<reference evidence="2" key="1">
    <citation type="submission" date="2022-09" db="EMBL/GenBank/DDBJ databases">
        <title>Taxonomy of Curtobacterium flaccumfaciens.</title>
        <authorList>
            <person name="Osdaghi E."/>
            <person name="Taghavi S.M."/>
            <person name="Hamidizade M."/>
            <person name="Abachi H."/>
            <person name="Fazliarab A."/>
            <person name="Baeyen S."/>
            <person name="Portier P."/>
            <person name="Van Vaerenbergh J."/>
            <person name="Jacques M.-A."/>
        </authorList>
    </citation>
    <scope>NUCLEOTIDE SEQUENCE</scope>
    <source>
        <strain evidence="2">AGQB46</strain>
    </source>
</reference>
<dbReference type="RefSeq" id="WP_262137102.1">
    <property type="nucleotide sequence ID" value="NZ_CP106879.1"/>
</dbReference>
<evidence type="ECO:0000313" key="3">
    <source>
        <dbReference type="Proteomes" id="UP001062223"/>
    </source>
</evidence>
<dbReference type="KEGG" id="cpoi:OE229_06730"/>
<feature type="compositionally biased region" description="Low complexity" evidence="1">
    <location>
        <begin position="99"/>
        <end position="113"/>
    </location>
</feature>
<sequence>MQITDRIAKTGTLVVVLAGLASAVVHGLPDRADVAVAPTVEQDSTAWTMPLDAFAAPASSKSTYAENLVAQPCLRKAGIDDAAPWATGAGLQADDDAGDTAARANPSPALATTRPLTAALAETRGYHGPSTAGANQEGMRKWGYDPDRQAAFAALPDGVAARCWNAARMTLGTTLRGTEQAASELAQRLTYLAALDARQDDRVRTAAAGWRTCMAPSGVPDLPEGPEGMPTPSMHVSARDGDQVVLFSDDPGKAEIAVAGRDVACQGSSGYRNALYAAEWERLLHVTATDAVVLRKGSTRQLQVDARLDRAIARLAPAAPADVD</sequence>
<protein>
    <submittedName>
        <fullName evidence="2">Uncharacterized protein</fullName>
    </submittedName>
</protein>
<dbReference type="Proteomes" id="UP001062223">
    <property type="component" value="Chromosome"/>
</dbReference>
<proteinExistence type="predicted"/>
<evidence type="ECO:0000313" key="2">
    <source>
        <dbReference type="EMBL" id="UYC82153.1"/>
    </source>
</evidence>
<gene>
    <name evidence="2" type="ORF">OE229_06730</name>
</gene>
<organism evidence="2 3">
    <name type="scientific">Curtobacterium poinsettiae</name>
    <dbReference type="NCBI Taxonomy" id="159612"/>
    <lineage>
        <taxon>Bacteria</taxon>
        <taxon>Bacillati</taxon>
        <taxon>Actinomycetota</taxon>
        <taxon>Actinomycetes</taxon>
        <taxon>Micrococcales</taxon>
        <taxon>Microbacteriaceae</taxon>
        <taxon>Curtobacterium</taxon>
    </lineage>
</organism>
<name>A0A9Q9P9C5_9MICO</name>
<evidence type="ECO:0000256" key="1">
    <source>
        <dbReference type="SAM" id="MobiDB-lite"/>
    </source>
</evidence>
<dbReference type="EMBL" id="CP106879">
    <property type="protein sequence ID" value="UYC82153.1"/>
    <property type="molecule type" value="Genomic_DNA"/>
</dbReference>
<feature type="region of interest" description="Disordered" evidence="1">
    <location>
        <begin position="94"/>
        <end position="113"/>
    </location>
</feature>